<dbReference type="EMBL" id="BDJL01000017">
    <property type="protein sequence ID" value="GAV24787.1"/>
    <property type="molecule type" value="Genomic_DNA"/>
</dbReference>
<name>A0A1L8D0Y4_9THEO</name>
<evidence type="ECO:0000313" key="2">
    <source>
        <dbReference type="Proteomes" id="UP000187338"/>
    </source>
</evidence>
<protein>
    <submittedName>
        <fullName evidence="1">Uncharacterized protein</fullName>
    </submittedName>
</protein>
<evidence type="ECO:0000313" key="1">
    <source>
        <dbReference type="EMBL" id="GAV24787.1"/>
    </source>
</evidence>
<sequence>MGKFDRVPIRNVKHLKDEERLEEASELQVTFDPNAFKWFNYRPNGMNRDIPMLMLHNAGKKYTYLRLNKCAIEKLFGENPKEPLTIEIGIAPRAIAIRKAVQGLVLIKHAGSKSMIFTISGIDLPWIYQNLIGCR</sequence>
<dbReference type="AlphaFoldDB" id="A0A1L8D0Y4"/>
<dbReference type="Proteomes" id="UP000187338">
    <property type="component" value="Unassembled WGS sequence"/>
</dbReference>
<dbReference type="RefSeq" id="WP_075864971.1">
    <property type="nucleotide sequence ID" value="NZ_BDJL01000017.1"/>
</dbReference>
<gene>
    <name evidence="1" type="ORF">ciss_07200</name>
</gene>
<accession>A0A1L8D0Y4</accession>
<reference evidence="2" key="1">
    <citation type="submission" date="2016-12" db="EMBL/GenBank/DDBJ databases">
        <title>Draft Genome Sequences od Carboxydothermus pertinax and islandicus, Hydrogenogenic Carboxydotrophic Bacteria.</title>
        <authorList>
            <person name="Fukuyama Y."/>
            <person name="Ohmae K."/>
            <person name="Yoneda Y."/>
            <person name="Yoshida T."/>
            <person name="Sako Y."/>
        </authorList>
    </citation>
    <scope>NUCLEOTIDE SEQUENCE [LARGE SCALE GENOMIC DNA]</scope>
    <source>
        <strain evidence="2">SET</strain>
    </source>
</reference>
<proteinExistence type="predicted"/>
<comment type="caution">
    <text evidence="1">The sequence shown here is derived from an EMBL/GenBank/DDBJ whole genome shotgun (WGS) entry which is preliminary data.</text>
</comment>
<dbReference type="OrthoDB" id="9840359at2"/>
<keyword evidence="2" id="KW-1185">Reference proteome</keyword>
<dbReference type="STRING" id="661089.ciss_07200"/>
<organism evidence="1 2">
    <name type="scientific">Carboxydothermus islandicus</name>
    <dbReference type="NCBI Taxonomy" id="661089"/>
    <lineage>
        <taxon>Bacteria</taxon>
        <taxon>Bacillati</taxon>
        <taxon>Bacillota</taxon>
        <taxon>Clostridia</taxon>
        <taxon>Thermoanaerobacterales</taxon>
        <taxon>Thermoanaerobacteraceae</taxon>
        <taxon>Carboxydothermus</taxon>
    </lineage>
</organism>